<organism evidence="3 4">
    <name type="scientific">Deinococcus arenicola</name>
    <dbReference type="NCBI Taxonomy" id="2994950"/>
    <lineage>
        <taxon>Bacteria</taxon>
        <taxon>Thermotogati</taxon>
        <taxon>Deinococcota</taxon>
        <taxon>Deinococci</taxon>
        <taxon>Deinococcales</taxon>
        <taxon>Deinococcaceae</taxon>
        <taxon>Deinococcus</taxon>
    </lineage>
</organism>
<dbReference type="InterPro" id="IPR008979">
    <property type="entry name" value="Galactose-bd-like_sf"/>
</dbReference>
<dbReference type="Pfam" id="PF08305">
    <property type="entry name" value="NPCBM"/>
    <property type="match status" value="1"/>
</dbReference>
<dbReference type="EMBL" id="JAPMIV010000060">
    <property type="protein sequence ID" value="MDV6376386.1"/>
    <property type="molecule type" value="Genomic_DNA"/>
</dbReference>
<accession>A0ABU4DVC2</accession>
<dbReference type="Gene3D" id="2.60.120.1060">
    <property type="entry name" value="NPCBM/NEW2 domain"/>
    <property type="match status" value="1"/>
</dbReference>
<evidence type="ECO:0000313" key="3">
    <source>
        <dbReference type="EMBL" id="MDV6376386.1"/>
    </source>
</evidence>
<feature type="signal peptide" evidence="1">
    <location>
        <begin position="1"/>
        <end position="21"/>
    </location>
</feature>
<evidence type="ECO:0000256" key="1">
    <source>
        <dbReference type="SAM" id="SignalP"/>
    </source>
</evidence>
<keyword evidence="1" id="KW-0732">Signal</keyword>
<protein>
    <submittedName>
        <fullName evidence="3">NPCBM/NEW2 domain-containing protein</fullName>
    </submittedName>
</protein>
<feature type="domain" description="Glycosyl hydrolase family 98 putative carbohydrate-binding module" evidence="2">
    <location>
        <begin position="47"/>
        <end position="201"/>
    </location>
</feature>
<dbReference type="InterPro" id="IPR013222">
    <property type="entry name" value="Glyco_hyd_98_carb-bd"/>
</dbReference>
<evidence type="ECO:0000313" key="4">
    <source>
        <dbReference type="Proteomes" id="UP001276150"/>
    </source>
</evidence>
<keyword evidence="4" id="KW-1185">Reference proteome</keyword>
<gene>
    <name evidence="3" type="ORF">ORD21_17470</name>
</gene>
<feature type="chain" id="PRO_5047219596" evidence="1">
    <location>
        <begin position="22"/>
        <end position="591"/>
    </location>
</feature>
<dbReference type="InterPro" id="IPR038637">
    <property type="entry name" value="NPCBM_sf"/>
</dbReference>
<reference evidence="3 4" key="1">
    <citation type="submission" date="2022-11" db="EMBL/GenBank/DDBJ databases">
        <title>Deinococcus ZS9-10, Low Temperature and Draught-tolerating, UV-resistant Bacteria from Continental Antarctica.</title>
        <authorList>
            <person name="Cheng L."/>
        </authorList>
    </citation>
    <scope>NUCLEOTIDE SEQUENCE [LARGE SCALE GENOMIC DNA]</scope>
    <source>
        <strain evidence="3 4">ZS9-10</strain>
    </source>
</reference>
<evidence type="ECO:0000259" key="2">
    <source>
        <dbReference type="SMART" id="SM00776"/>
    </source>
</evidence>
<sequence length="591" mass="62310">MQRSWHTTCSTLALITLALTACSSTTDTPPAATATTSGPLLSTQAIGAGTSSLSSQTPIGTPVNGYGPYEINRSNGLAGAGDGAPLTLNGTVYASGLGVHANSSLTFDVGAQCRTFTAKVGLDDEVGSLGSVSFKVLVDGFPTKMAVDGTLASDTGVMTGATATKSISVDIEGAETLTLVVDGGANIDYDHADWADAMLNGCITYDGPITISAGGTYTGNWRSTVPGQAAVTISTSAPVKIENSNIAGRHHLIKETVSNVDLTVTGTRAYGLNPNLTTARVSRGRFINLYRPKNLTVRYNTLIRTGGIYVDGGCSNNMNSIAVQYNRAKNIDGRRSDGMGGLKNTMYQDPNNSDNRDVDYVQFAQLNGVKAIQNADISWNEVINEPGNSRVEDNINIHVSSGTAANKLKIHDNYIQGAYHAQPTLDGTGPQYSGGGIMLGDGQGCPGDANQVPAYLYAYNNQVVSTGNYGIAITSGHDNLAENNRVVSRGRVGAGLSTDPNTSTDYANALNLYKPDQFNPAFFYNNIIRNNTIGLWRFRAGNWERSDTYLPGCAAGICNNNALSTVDYNAEVAEFAAWKNRLITGPHIGAF</sequence>
<dbReference type="Proteomes" id="UP001276150">
    <property type="component" value="Unassembled WGS sequence"/>
</dbReference>
<dbReference type="SUPFAM" id="SSF49785">
    <property type="entry name" value="Galactose-binding domain-like"/>
    <property type="match status" value="1"/>
</dbReference>
<dbReference type="RefSeq" id="WP_317641746.1">
    <property type="nucleotide sequence ID" value="NZ_JAPMIV010000060.1"/>
</dbReference>
<name>A0ABU4DVC2_9DEIO</name>
<dbReference type="PROSITE" id="PS51257">
    <property type="entry name" value="PROKAR_LIPOPROTEIN"/>
    <property type="match status" value="1"/>
</dbReference>
<proteinExistence type="predicted"/>
<dbReference type="SMART" id="SM00776">
    <property type="entry name" value="NPCBM"/>
    <property type="match status" value="1"/>
</dbReference>
<comment type="caution">
    <text evidence="3">The sequence shown here is derived from an EMBL/GenBank/DDBJ whole genome shotgun (WGS) entry which is preliminary data.</text>
</comment>